<dbReference type="InterPro" id="IPR011051">
    <property type="entry name" value="RmlC_Cupin_sf"/>
</dbReference>
<evidence type="ECO:0000313" key="4">
    <source>
        <dbReference type="Proteomes" id="UP000016649"/>
    </source>
</evidence>
<keyword evidence="4" id="KW-1185">Reference proteome</keyword>
<dbReference type="InterPro" id="IPR013096">
    <property type="entry name" value="Cupin_2"/>
</dbReference>
<dbReference type="SUPFAM" id="SSF51182">
    <property type="entry name" value="RmlC-like cupins"/>
    <property type="match status" value="1"/>
</dbReference>
<dbReference type="RefSeq" id="WP_021687323.1">
    <property type="nucleotide sequence ID" value="NZ_KI260566.1"/>
</dbReference>
<dbReference type="GO" id="GO:0003677">
    <property type="term" value="F:DNA binding"/>
    <property type="evidence" value="ECO:0007669"/>
    <property type="project" value="UniProtKB-KW"/>
</dbReference>
<dbReference type="PANTHER" id="PTHR46797:SF1">
    <property type="entry name" value="METHYLPHOSPHONATE SYNTHASE"/>
    <property type="match status" value="1"/>
</dbReference>
<accession>A0ABN0NYM9</accession>
<feature type="domain" description="HTH cro/C1-type" evidence="2">
    <location>
        <begin position="18"/>
        <end position="72"/>
    </location>
</feature>
<dbReference type="Gene3D" id="2.60.120.10">
    <property type="entry name" value="Jelly Rolls"/>
    <property type="match status" value="1"/>
</dbReference>
<dbReference type="InterPro" id="IPR001387">
    <property type="entry name" value="Cro/C1-type_HTH"/>
</dbReference>
<dbReference type="PANTHER" id="PTHR46797">
    <property type="entry name" value="HTH-TYPE TRANSCRIPTIONAL REGULATOR"/>
    <property type="match status" value="1"/>
</dbReference>
<evidence type="ECO:0000256" key="1">
    <source>
        <dbReference type="ARBA" id="ARBA00023125"/>
    </source>
</evidence>
<name>A0ABN0NYM9_TRELE</name>
<dbReference type="CDD" id="cd00093">
    <property type="entry name" value="HTH_XRE"/>
    <property type="match status" value="1"/>
</dbReference>
<gene>
    <name evidence="3" type="ORF">HMPREF9193_01112</name>
</gene>
<organism evidence="3 4">
    <name type="scientific">Treponema lecithinolyticum ATCC 700332</name>
    <dbReference type="NCBI Taxonomy" id="1321815"/>
    <lineage>
        <taxon>Bacteria</taxon>
        <taxon>Pseudomonadati</taxon>
        <taxon>Spirochaetota</taxon>
        <taxon>Spirochaetia</taxon>
        <taxon>Spirochaetales</taxon>
        <taxon>Treponemataceae</taxon>
        <taxon>Treponema</taxon>
    </lineage>
</organism>
<reference evidence="3 4" key="1">
    <citation type="submission" date="2013-08" db="EMBL/GenBank/DDBJ databases">
        <authorList>
            <person name="Weinstock G."/>
            <person name="Sodergren E."/>
            <person name="Wylie T."/>
            <person name="Fulton L."/>
            <person name="Fulton R."/>
            <person name="Fronick C."/>
            <person name="O'Laughlin M."/>
            <person name="Godfrey J."/>
            <person name="Miner T."/>
            <person name="Herter B."/>
            <person name="Appelbaum E."/>
            <person name="Cordes M."/>
            <person name="Lek S."/>
            <person name="Wollam A."/>
            <person name="Pepin K.H."/>
            <person name="Palsikar V.B."/>
            <person name="Mitreva M."/>
            <person name="Wilson R.K."/>
        </authorList>
    </citation>
    <scope>NUCLEOTIDE SEQUENCE [LARGE SCALE GENOMIC DNA]</scope>
    <source>
        <strain evidence="3 4">ATCC 700332</strain>
    </source>
</reference>
<dbReference type="CDD" id="cd02209">
    <property type="entry name" value="cupin_XRE_C"/>
    <property type="match status" value="1"/>
</dbReference>
<dbReference type="PROSITE" id="PS50943">
    <property type="entry name" value="HTH_CROC1"/>
    <property type="match status" value="1"/>
</dbReference>
<dbReference type="Pfam" id="PF07883">
    <property type="entry name" value="Cupin_2"/>
    <property type="match status" value="1"/>
</dbReference>
<dbReference type="Proteomes" id="UP000016649">
    <property type="component" value="Unassembled WGS sequence"/>
</dbReference>
<keyword evidence="1 3" id="KW-0238">DNA-binding</keyword>
<dbReference type="EMBL" id="AWVH01000030">
    <property type="protein sequence ID" value="ERJ93112.1"/>
    <property type="molecule type" value="Genomic_DNA"/>
</dbReference>
<dbReference type="InterPro" id="IPR010982">
    <property type="entry name" value="Lambda_DNA-bd_dom_sf"/>
</dbReference>
<dbReference type="SUPFAM" id="SSF47413">
    <property type="entry name" value="lambda repressor-like DNA-binding domains"/>
    <property type="match status" value="1"/>
</dbReference>
<proteinExistence type="predicted"/>
<dbReference type="SMART" id="SM00530">
    <property type="entry name" value="HTH_XRE"/>
    <property type="match status" value="1"/>
</dbReference>
<evidence type="ECO:0000313" key="3">
    <source>
        <dbReference type="EMBL" id="ERJ93112.1"/>
    </source>
</evidence>
<dbReference type="InterPro" id="IPR050807">
    <property type="entry name" value="TransReg_Diox_bact_type"/>
</dbReference>
<sequence length="196" mass="22213">MKECEHPKKNVYRFGEKLRAVRERKGYTLKVVASKAGVSESLVSQIERNKVSPAIDTLLTLADVLEINLEFLFDEFRRKRPVKIVRSGERRKIEEENVKYEELAKHTENGGSHSIESYIITMPQGERTHRGSYGHLGQELGFIMEGKACLKYESEIFTLEEGDSISFSAASPHTLSNIGNGVLRALWVVSPSQRFV</sequence>
<dbReference type="Gene3D" id="1.10.260.40">
    <property type="entry name" value="lambda repressor-like DNA-binding domains"/>
    <property type="match status" value="1"/>
</dbReference>
<protein>
    <submittedName>
        <fullName evidence="3">DNA-binding helix-turn-helix protein</fullName>
    </submittedName>
</protein>
<dbReference type="InterPro" id="IPR014710">
    <property type="entry name" value="RmlC-like_jellyroll"/>
</dbReference>
<dbReference type="Pfam" id="PF01381">
    <property type="entry name" value="HTH_3"/>
    <property type="match status" value="1"/>
</dbReference>
<comment type="caution">
    <text evidence="3">The sequence shown here is derived from an EMBL/GenBank/DDBJ whole genome shotgun (WGS) entry which is preliminary data.</text>
</comment>
<evidence type="ECO:0000259" key="2">
    <source>
        <dbReference type="PROSITE" id="PS50943"/>
    </source>
</evidence>